<comment type="subcellular location">
    <subcellularLocation>
        <location evidence="1">Cytoplasm</location>
    </subcellularLocation>
</comment>
<dbReference type="PANTHER" id="PTHR48098:SF3">
    <property type="entry name" value="IRON(III) ENTEROBACTIN ESTERASE"/>
    <property type="match status" value="1"/>
</dbReference>
<dbReference type="InterPro" id="IPR014756">
    <property type="entry name" value="Ig_E-set"/>
</dbReference>
<evidence type="ECO:0000259" key="5">
    <source>
        <dbReference type="Pfam" id="PF11806"/>
    </source>
</evidence>
<dbReference type="SUPFAM" id="SSF81296">
    <property type="entry name" value="E set domains"/>
    <property type="match status" value="1"/>
</dbReference>
<dbReference type="SUPFAM" id="SSF53474">
    <property type="entry name" value="alpha/beta-Hydrolases"/>
    <property type="match status" value="1"/>
</dbReference>
<gene>
    <name evidence="6" type="ORF">BKE38_25170</name>
</gene>
<protein>
    <recommendedName>
        <fullName evidence="5">Enterochelin esterase N-terminal domain-containing protein</fullName>
    </recommendedName>
</protein>
<dbReference type="PANTHER" id="PTHR48098">
    <property type="entry name" value="ENTEROCHELIN ESTERASE-RELATED"/>
    <property type="match status" value="1"/>
</dbReference>
<evidence type="ECO:0000256" key="3">
    <source>
        <dbReference type="ARBA" id="ARBA00022801"/>
    </source>
</evidence>
<accession>A0A1V2GVW1</accession>
<proteinExistence type="inferred from homology"/>
<organism evidence="6 7">
    <name type="scientific">Teichococcus deserti</name>
    <dbReference type="NCBI Taxonomy" id="1817963"/>
    <lineage>
        <taxon>Bacteria</taxon>
        <taxon>Pseudomonadati</taxon>
        <taxon>Pseudomonadota</taxon>
        <taxon>Alphaproteobacteria</taxon>
        <taxon>Acetobacterales</taxon>
        <taxon>Roseomonadaceae</taxon>
        <taxon>Roseomonas</taxon>
    </lineage>
</organism>
<evidence type="ECO:0000256" key="4">
    <source>
        <dbReference type="ARBA" id="ARBA00024201"/>
    </source>
</evidence>
<dbReference type="InterPro" id="IPR000801">
    <property type="entry name" value="Esterase-like"/>
</dbReference>
<keyword evidence="7" id="KW-1185">Reference proteome</keyword>
<comment type="caution">
    <text evidence="6">The sequence shown here is derived from an EMBL/GenBank/DDBJ whole genome shotgun (WGS) entry which is preliminary data.</text>
</comment>
<dbReference type="InterPro" id="IPR013783">
    <property type="entry name" value="Ig-like_fold"/>
</dbReference>
<keyword evidence="3" id="KW-0378">Hydrolase</keyword>
<dbReference type="AlphaFoldDB" id="A0A1V2GVW1"/>
<dbReference type="Proteomes" id="UP000188879">
    <property type="component" value="Unassembled WGS sequence"/>
</dbReference>
<dbReference type="GO" id="GO:0005737">
    <property type="term" value="C:cytoplasm"/>
    <property type="evidence" value="ECO:0007669"/>
    <property type="project" value="UniProtKB-SubCell"/>
</dbReference>
<dbReference type="Pfam" id="PF11806">
    <property type="entry name" value="Enterochelin_N"/>
    <property type="match status" value="1"/>
</dbReference>
<dbReference type="InterPro" id="IPR029058">
    <property type="entry name" value="AB_hydrolase_fold"/>
</dbReference>
<keyword evidence="2" id="KW-0963">Cytoplasm</keyword>
<evidence type="ECO:0000256" key="2">
    <source>
        <dbReference type="ARBA" id="ARBA00022490"/>
    </source>
</evidence>
<name>A0A1V2GVW1_9PROT</name>
<feature type="domain" description="Enterochelin esterase N-terminal" evidence="5">
    <location>
        <begin position="187"/>
        <end position="295"/>
    </location>
</feature>
<evidence type="ECO:0000313" key="7">
    <source>
        <dbReference type="Proteomes" id="UP000188879"/>
    </source>
</evidence>
<sequence>MAGREIGRRGMLVMPWLLPAAAEAASLTVGETATLRLEAGERREWLLPLEAGDYVAGLLTRGTDPLVEGPGLELLAPGADAPLRRLAIPGGGPLPFQFVAPAAGAFRLRLFAGAAAEVGLGITRILPRAQQVAPDPAAAPLDSPRLQALRQALRDGADAPAEMTRFWAEITRQGAPLIEKRPDGALVSFLWRGATTRNVRLIGGPSRDLPPLARMPGTDLWFLTAAVPPGTRLTYQLAPDVPELPDDAEARQMAVFATAQADPLNPRPWWPADPRRDRYTSSSVLELEDAPASPWLARRPGVAEGQVWRRRFTSPTLGNTRLLALYSPGVTPATPLPLLVMFDGDAYLDIVPTPTILDNLIAAGEIPPVAALFVGNGPGDARDRELPPNPRFAAALVQEMLPWARAQLRLTEDPSQIVVGGASYGGIAAAFAAFRHPEVFGNVLSQSGSFGWSPEGAPPEWLIEQYASSARLPVRFYLEAGSFERGRPGRVSLFDSNRHMAMVLRARGYGVTHREWSTGHDYIAWRSSLAEGLQALFRP</sequence>
<dbReference type="GO" id="GO:0005506">
    <property type="term" value="F:iron ion binding"/>
    <property type="evidence" value="ECO:0007669"/>
    <property type="project" value="InterPro"/>
</dbReference>
<dbReference type="Gene3D" id="2.60.40.10">
    <property type="entry name" value="Immunoglobulins"/>
    <property type="match status" value="1"/>
</dbReference>
<dbReference type="Gene3D" id="3.40.50.1820">
    <property type="entry name" value="alpha/beta hydrolase"/>
    <property type="match status" value="1"/>
</dbReference>
<dbReference type="GO" id="GO:0006826">
    <property type="term" value="P:iron ion transport"/>
    <property type="evidence" value="ECO:0007669"/>
    <property type="project" value="InterPro"/>
</dbReference>
<dbReference type="Pfam" id="PF00756">
    <property type="entry name" value="Esterase"/>
    <property type="match status" value="1"/>
</dbReference>
<dbReference type="GO" id="GO:0008849">
    <property type="term" value="F:enterochelin esterase activity"/>
    <property type="evidence" value="ECO:0007669"/>
    <property type="project" value="InterPro"/>
</dbReference>
<comment type="similarity">
    <text evidence="4">Belongs to the Fes family.</text>
</comment>
<dbReference type="InterPro" id="IPR050583">
    <property type="entry name" value="Mycobacterial_A85_antigen"/>
</dbReference>
<reference evidence="6 7" key="1">
    <citation type="submission" date="2016-10" db="EMBL/GenBank/DDBJ databases">
        <title>Draft Genome sequence of Roseomonas sp. strain M3.</title>
        <authorList>
            <person name="Subhash Y."/>
            <person name="Lee S."/>
        </authorList>
    </citation>
    <scope>NUCLEOTIDE SEQUENCE [LARGE SCALE GENOMIC DNA]</scope>
    <source>
        <strain evidence="6 7">M3</strain>
    </source>
</reference>
<evidence type="ECO:0000256" key="1">
    <source>
        <dbReference type="ARBA" id="ARBA00004496"/>
    </source>
</evidence>
<dbReference type="EMBL" id="MLCO01000316">
    <property type="protein sequence ID" value="ONG46528.1"/>
    <property type="molecule type" value="Genomic_DNA"/>
</dbReference>
<evidence type="ECO:0000313" key="6">
    <source>
        <dbReference type="EMBL" id="ONG46528.1"/>
    </source>
</evidence>
<dbReference type="RefSeq" id="WP_076960026.1">
    <property type="nucleotide sequence ID" value="NZ_MLCO01000316.1"/>
</dbReference>
<dbReference type="InterPro" id="IPR021764">
    <property type="entry name" value="Enterochelin_esterase_N"/>
</dbReference>